<gene>
    <name evidence="2" type="ORF">HJC23_012147</name>
</gene>
<accession>A0ABD3PJ16</accession>
<dbReference type="HAMAP" id="MF_00386">
    <property type="entry name" value="UPF0161_YidD"/>
    <property type="match status" value="1"/>
</dbReference>
<sequence length="217" mass="23200">MRGAQHHIALILLVAGSLSGVVNAACQSCLFDLAGRGIIRGSNGNIAEGTSTKQGGFVRHAGVLPIGLSTGRVARPTMPTFNSIAIDFSGLCFLATKKLISSLNTCNIIYLAADSEADDKEVETKDNNSKVEVEGEIMSSSMIIAIGFYKKWISPLLPPACRFLPTCSQYGVQAIQEFGPTKGVILTAWRLARCSPLGGKGYDPPKWPPVAYTYGRY</sequence>
<dbReference type="AlphaFoldDB" id="A0ABD3PJ16"/>
<dbReference type="NCBIfam" id="TIGR00278">
    <property type="entry name" value="membrane protein insertion efficiency factor YidD"/>
    <property type="match status" value="1"/>
</dbReference>
<reference evidence="2 3" key="1">
    <citation type="journal article" date="2020" name="G3 (Bethesda)">
        <title>Improved Reference Genome for Cyclotella cryptica CCMP332, a Model for Cell Wall Morphogenesis, Salinity Adaptation, and Lipid Production in Diatoms (Bacillariophyta).</title>
        <authorList>
            <person name="Roberts W.R."/>
            <person name="Downey K.M."/>
            <person name="Ruck E.C."/>
            <person name="Traller J.C."/>
            <person name="Alverson A.J."/>
        </authorList>
    </citation>
    <scope>NUCLEOTIDE SEQUENCE [LARGE SCALE GENOMIC DNA]</scope>
    <source>
        <strain evidence="2 3">CCMP332</strain>
    </source>
</reference>
<protein>
    <recommendedName>
        <fullName evidence="4">Membrane protein insertion efficiency factor</fullName>
    </recommendedName>
</protein>
<dbReference type="SMART" id="SM01234">
    <property type="entry name" value="Haemolytic"/>
    <property type="match status" value="1"/>
</dbReference>
<dbReference type="InterPro" id="IPR002696">
    <property type="entry name" value="Membr_insert_effic_factor_YidD"/>
</dbReference>
<name>A0ABD3PJ16_9STRA</name>
<dbReference type="Proteomes" id="UP001516023">
    <property type="component" value="Unassembled WGS sequence"/>
</dbReference>
<comment type="caution">
    <text evidence="2">The sequence shown here is derived from an EMBL/GenBank/DDBJ whole genome shotgun (WGS) entry which is preliminary data.</text>
</comment>
<keyword evidence="3" id="KW-1185">Reference proteome</keyword>
<dbReference type="PANTHER" id="PTHR33383:SF1">
    <property type="entry name" value="MEMBRANE PROTEIN INSERTION EFFICIENCY FACTOR-RELATED"/>
    <property type="match status" value="1"/>
</dbReference>
<dbReference type="EMBL" id="JABMIG020000170">
    <property type="protein sequence ID" value="KAL3787721.1"/>
    <property type="molecule type" value="Genomic_DNA"/>
</dbReference>
<evidence type="ECO:0008006" key="4">
    <source>
        <dbReference type="Google" id="ProtNLM"/>
    </source>
</evidence>
<keyword evidence="1" id="KW-0732">Signal</keyword>
<feature type="signal peptide" evidence="1">
    <location>
        <begin position="1"/>
        <end position="24"/>
    </location>
</feature>
<organism evidence="2 3">
    <name type="scientific">Cyclotella cryptica</name>
    <dbReference type="NCBI Taxonomy" id="29204"/>
    <lineage>
        <taxon>Eukaryota</taxon>
        <taxon>Sar</taxon>
        <taxon>Stramenopiles</taxon>
        <taxon>Ochrophyta</taxon>
        <taxon>Bacillariophyta</taxon>
        <taxon>Coscinodiscophyceae</taxon>
        <taxon>Thalassiosirophycidae</taxon>
        <taxon>Stephanodiscales</taxon>
        <taxon>Stephanodiscaceae</taxon>
        <taxon>Cyclotella</taxon>
    </lineage>
</organism>
<evidence type="ECO:0000313" key="3">
    <source>
        <dbReference type="Proteomes" id="UP001516023"/>
    </source>
</evidence>
<feature type="chain" id="PRO_5044831580" description="Membrane protein insertion efficiency factor" evidence="1">
    <location>
        <begin position="25"/>
        <end position="217"/>
    </location>
</feature>
<evidence type="ECO:0000256" key="1">
    <source>
        <dbReference type="SAM" id="SignalP"/>
    </source>
</evidence>
<dbReference type="Pfam" id="PF01809">
    <property type="entry name" value="YidD"/>
    <property type="match status" value="1"/>
</dbReference>
<dbReference type="PANTHER" id="PTHR33383">
    <property type="entry name" value="MEMBRANE PROTEIN INSERTION EFFICIENCY FACTOR-RELATED"/>
    <property type="match status" value="1"/>
</dbReference>
<proteinExistence type="inferred from homology"/>
<evidence type="ECO:0000313" key="2">
    <source>
        <dbReference type="EMBL" id="KAL3787721.1"/>
    </source>
</evidence>